<proteinExistence type="predicted"/>
<comment type="caution">
    <text evidence="2">The sequence shown here is derived from an EMBL/GenBank/DDBJ whole genome shotgun (WGS) entry which is preliminary data.</text>
</comment>
<dbReference type="InterPro" id="IPR000182">
    <property type="entry name" value="GNAT_dom"/>
</dbReference>
<gene>
    <name evidence="2" type="ORF">GLW05_02420</name>
</gene>
<organism evidence="2 3">
    <name type="scientific">Pontibacillus yanchengensis</name>
    <dbReference type="NCBI Taxonomy" id="462910"/>
    <lineage>
        <taxon>Bacteria</taxon>
        <taxon>Bacillati</taxon>
        <taxon>Bacillota</taxon>
        <taxon>Bacilli</taxon>
        <taxon>Bacillales</taxon>
        <taxon>Bacillaceae</taxon>
        <taxon>Pontibacillus</taxon>
    </lineage>
</organism>
<dbReference type="InterPro" id="IPR052829">
    <property type="entry name" value="N-acetyltransferase_domain"/>
</dbReference>
<dbReference type="CDD" id="cd04301">
    <property type="entry name" value="NAT_SF"/>
    <property type="match status" value="1"/>
</dbReference>
<accession>A0A6I4ZWY2</accession>
<feature type="domain" description="N-acetyltransferase" evidence="1">
    <location>
        <begin position="12"/>
        <end position="149"/>
    </location>
</feature>
<dbReference type="PANTHER" id="PTHR43259:SF1">
    <property type="entry name" value="N-ACETYLTRANSFERASE DOMAIN-CONTAINING PROTEIN"/>
    <property type="match status" value="1"/>
</dbReference>
<dbReference type="Pfam" id="PF00583">
    <property type="entry name" value="Acetyltransf_1"/>
    <property type="match status" value="1"/>
</dbReference>
<dbReference type="SUPFAM" id="SSF55729">
    <property type="entry name" value="Acyl-CoA N-acyltransferases (Nat)"/>
    <property type="match status" value="1"/>
</dbReference>
<protein>
    <submittedName>
        <fullName evidence="2">GNAT family N-acetyltransferase</fullName>
    </submittedName>
</protein>
<dbReference type="AlphaFoldDB" id="A0A6I4ZWY2"/>
<dbReference type="Proteomes" id="UP000468638">
    <property type="component" value="Unassembled WGS sequence"/>
</dbReference>
<dbReference type="OrthoDB" id="65897at2"/>
<dbReference type="InterPro" id="IPR016181">
    <property type="entry name" value="Acyl_CoA_acyltransferase"/>
</dbReference>
<dbReference type="EMBL" id="WMEQ01000001">
    <property type="protein sequence ID" value="MYL32460.1"/>
    <property type="molecule type" value="Genomic_DNA"/>
</dbReference>
<sequence>MSQEIFEDYYEQSIEEYADEHVQAGNWTEEEALPNAKEQFKQLLPDGLSTLQHVFFSIQNEKQESIGVLWIKIEDKKDERRAFIYDIKLHEDQRDKGYGRATMNALEEYAGQTGIKQIGLHVFAHNKRALALYEKIGYEVTDLVMKKRL</sequence>
<name>A0A6I4ZWY2_9BACI</name>
<dbReference type="PANTHER" id="PTHR43259">
    <property type="entry name" value="SPT10P"/>
    <property type="match status" value="1"/>
</dbReference>
<evidence type="ECO:0000313" key="3">
    <source>
        <dbReference type="Proteomes" id="UP000468638"/>
    </source>
</evidence>
<dbReference type="GO" id="GO:0016747">
    <property type="term" value="F:acyltransferase activity, transferring groups other than amino-acyl groups"/>
    <property type="evidence" value="ECO:0007669"/>
    <property type="project" value="InterPro"/>
</dbReference>
<reference evidence="2 3" key="1">
    <citation type="submission" date="2019-11" db="EMBL/GenBank/DDBJ databases">
        <title>Genome sequences of 17 halophilic strains isolated from different environments.</title>
        <authorList>
            <person name="Furrow R.E."/>
        </authorList>
    </citation>
    <scope>NUCLEOTIDE SEQUENCE [LARGE SCALE GENOMIC DNA]</scope>
    <source>
        <strain evidence="2 3">22514_16_FS</strain>
    </source>
</reference>
<dbReference type="PROSITE" id="PS51186">
    <property type="entry name" value="GNAT"/>
    <property type="match status" value="1"/>
</dbReference>
<evidence type="ECO:0000259" key="1">
    <source>
        <dbReference type="PROSITE" id="PS51186"/>
    </source>
</evidence>
<keyword evidence="2" id="KW-0808">Transferase</keyword>
<dbReference type="Gene3D" id="3.40.630.30">
    <property type="match status" value="1"/>
</dbReference>
<evidence type="ECO:0000313" key="2">
    <source>
        <dbReference type="EMBL" id="MYL32460.1"/>
    </source>
</evidence>